<dbReference type="SMART" id="SM00249">
    <property type="entry name" value="PHD"/>
    <property type="match status" value="1"/>
</dbReference>
<evidence type="ECO:0000313" key="11">
    <source>
        <dbReference type="Proteomes" id="UP000267251"/>
    </source>
</evidence>
<dbReference type="GO" id="GO:0034647">
    <property type="term" value="F:histone H3K4me/H3K4me2/H3K4me3 demethylase activity"/>
    <property type="evidence" value="ECO:0007669"/>
    <property type="project" value="TreeGrafter"/>
</dbReference>
<name>A0A4P9XZW7_9FUNG</name>
<keyword evidence="5" id="KW-0408">Iron</keyword>
<dbReference type="PANTHER" id="PTHR10694:SF33">
    <property type="entry name" value="LYSINE-SPECIFIC DEMETHYLASE 5"/>
    <property type="match status" value="1"/>
</dbReference>
<evidence type="ECO:0000256" key="7">
    <source>
        <dbReference type="PROSITE-ProRule" id="PRU00146"/>
    </source>
</evidence>
<reference evidence="11" key="1">
    <citation type="journal article" date="2018" name="Nat. Microbiol.">
        <title>Leveraging single-cell genomics to expand the fungal tree of life.</title>
        <authorList>
            <person name="Ahrendt S.R."/>
            <person name="Quandt C.A."/>
            <person name="Ciobanu D."/>
            <person name="Clum A."/>
            <person name="Salamov A."/>
            <person name="Andreopoulos B."/>
            <person name="Cheng J.F."/>
            <person name="Woyke T."/>
            <person name="Pelin A."/>
            <person name="Henrissat B."/>
            <person name="Reynolds N.K."/>
            <person name="Benny G.L."/>
            <person name="Smith M.E."/>
            <person name="James T.Y."/>
            <person name="Grigoriev I.V."/>
        </authorList>
    </citation>
    <scope>NUCLEOTIDE SEQUENCE [LARGE SCALE GENOMIC DNA]</scope>
</reference>
<feature type="domain" description="PHD-type" evidence="8">
    <location>
        <begin position="1"/>
        <end position="48"/>
    </location>
</feature>
<dbReference type="Gene3D" id="2.60.120.650">
    <property type="entry name" value="Cupin"/>
    <property type="match status" value="1"/>
</dbReference>
<accession>A0A4P9XZW7</accession>
<evidence type="ECO:0000259" key="8">
    <source>
        <dbReference type="PROSITE" id="PS50016"/>
    </source>
</evidence>
<protein>
    <submittedName>
        <fullName evidence="10">JmjC domain, hydroxylase-domain-containing protein</fullName>
    </submittedName>
</protein>
<dbReference type="GO" id="GO:0000785">
    <property type="term" value="C:chromatin"/>
    <property type="evidence" value="ECO:0007669"/>
    <property type="project" value="TreeGrafter"/>
</dbReference>
<dbReference type="InterPro" id="IPR003347">
    <property type="entry name" value="JmjC_dom"/>
</dbReference>
<evidence type="ECO:0000256" key="4">
    <source>
        <dbReference type="ARBA" id="ARBA00022833"/>
    </source>
</evidence>
<dbReference type="InterPro" id="IPR019786">
    <property type="entry name" value="Zinc_finger_PHD-type_CS"/>
</dbReference>
<dbReference type="AlphaFoldDB" id="A0A4P9XZW7"/>
<dbReference type="Gene3D" id="3.30.40.10">
    <property type="entry name" value="Zinc/RING finger domain, C3HC4 (zinc finger)"/>
    <property type="match status" value="1"/>
</dbReference>
<proteinExistence type="predicted"/>
<feature type="non-terminal residue" evidence="10">
    <location>
        <position position="1"/>
    </location>
</feature>
<keyword evidence="4" id="KW-0862">Zinc</keyword>
<dbReference type="PROSITE" id="PS01359">
    <property type="entry name" value="ZF_PHD_1"/>
    <property type="match status" value="1"/>
</dbReference>
<comment type="subcellular location">
    <subcellularLocation>
        <location evidence="1">Nucleus</location>
    </subcellularLocation>
</comment>
<dbReference type="Pfam" id="PF02373">
    <property type="entry name" value="JmjC"/>
    <property type="match status" value="1"/>
</dbReference>
<dbReference type="InterPro" id="IPR019787">
    <property type="entry name" value="Znf_PHD-finger"/>
</dbReference>
<dbReference type="InterPro" id="IPR011011">
    <property type="entry name" value="Znf_FYVE_PHD"/>
</dbReference>
<dbReference type="PROSITE" id="PS51184">
    <property type="entry name" value="JMJC"/>
    <property type="match status" value="1"/>
</dbReference>
<evidence type="ECO:0000256" key="5">
    <source>
        <dbReference type="ARBA" id="ARBA00023004"/>
    </source>
</evidence>
<dbReference type="InterPro" id="IPR048615">
    <property type="entry name" value="KDM5_C-hel"/>
</dbReference>
<feature type="non-terminal residue" evidence="10">
    <location>
        <position position="315"/>
    </location>
</feature>
<evidence type="ECO:0000256" key="3">
    <source>
        <dbReference type="ARBA" id="ARBA00022771"/>
    </source>
</evidence>
<evidence type="ECO:0000256" key="6">
    <source>
        <dbReference type="ARBA" id="ARBA00023242"/>
    </source>
</evidence>
<dbReference type="OrthoDB" id="1678912at2759"/>
<organism evidence="10 11">
    <name type="scientific">Piptocephalis cylindrospora</name>
    <dbReference type="NCBI Taxonomy" id="1907219"/>
    <lineage>
        <taxon>Eukaryota</taxon>
        <taxon>Fungi</taxon>
        <taxon>Fungi incertae sedis</taxon>
        <taxon>Zoopagomycota</taxon>
        <taxon>Zoopagomycotina</taxon>
        <taxon>Zoopagomycetes</taxon>
        <taxon>Zoopagales</taxon>
        <taxon>Piptocephalidaceae</taxon>
        <taxon>Piptocephalis</taxon>
    </lineage>
</organism>
<feature type="domain" description="JmjC" evidence="9">
    <location>
        <begin position="131"/>
        <end position="297"/>
    </location>
</feature>
<dbReference type="SMART" id="SM00558">
    <property type="entry name" value="JmjC"/>
    <property type="match status" value="1"/>
</dbReference>
<keyword evidence="2" id="KW-0479">Metal-binding</keyword>
<dbReference type="PROSITE" id="PS50016">
    <property type="entry name" value="ZF_PHD_2"/>
    <property type="match status" value="1"/>
</dbReference>
<dbReference type="SUPFAM" id="SSF57903">
    <property type="entry name" value="FYVE/PHD zinc finger"/>
    <property type="match status" value="1"/>
</dbReference>
<dbReference type="EMBL" id="KZ988531">
    <property type="protein sequence ID" value="RKP12005.1"/>
    <property type="molecule type" value="Genomic_DNA"/>
</dbReference>
<dbReference type="SUPFAM" id="SSF51197">
    <property type="entry name" value="Clavaminate synthase-like"/>
    <property type="match status" value="1"/>
</dbReference>
<keyword evidence="3 7" id="KW-0863">Zinc-finger</keyword>
<dbReference type="GO" id="GO:0008270">
    <property type="term" value="F:zinc ion binding"/>
    <property type="evidence" value="ECO:0007669"/>
    <property type="project" value="UniProtKB-KW"/>
</dbReference>
<dbReference type="GO" id="GO:0005634">
    <property type="term" value="C:nucleus"/>
    <property type="evidence" value="ECO:0007669"/>
    <property type="project" value="UniProtKB-SubCell"/>
</dbReference>
<dbReference type="InterPro" id="IPR013083">
    <property type="entry name" value="Znf_RING/FYVE/PHD"/>
</dbReference>
<keyword evidence="6" id="KW-0539">Nucleus</keyword>
<evidence type="ECO:0000313" key="10">
    <source>
        <dbReference type="EMBL" id="RKP12005.1"/>
    </source>
</evidence>
<gene>
    <name evidence="10" type="ORF">BJ684DRAFT_579</name>
</gene>
<dbReference type="GO" id="GO:0006355">
    <property type="term" value="P:regulation of DNA-templated transcription"/>
    <property type="evidence" value="ECO:0007669"/>
    <property type="project" value="TreeGrafter"/>
</dbReference>
<evidence type="ECO:0000256" key="2">
    <source>
        <dbReference type="ARBA" id="ARBA00022723"/>
    </source>
</evidence>
<dbReference type="InterPro" id="IPR001965">
    <property type="entry name" value="Znf_PHD"/>
</dbReference>
<keyword evidence="11" id="KW-1185">Reference proteome</keyword>
<dbReference type="Pfam" id="PF00628">
    <property type="entry name" value="PHD"/>
    <property type="match status" value="1"/>
</dbReference>
<evidence type="ECO:0000256" key="1">
    <source>
        <dbReference type="ARBA" id="ARBA00004123"/>
    </source>
</evidence>
<dbReference type="Pfam" id="PF21323">
    <property type="entry name" value="KDM5_C-hel"/>
    <property type="match status" value="1"/>
</dbReference>
<sequence length="315" mass="35903">CVVCHGNLEEDRLLLCDGCDRPHHTYCLDPPLKHVPSGRWYCPHCPQPDDPEGKEYGFGEGGLYNLASFQTKANAFKTAYFEDGEIMMEREFWRLVGSPFGDVEVEYGSDLHSSVHGSGFPSPGSTNAHLPYATDGWNLTVFPTFPPSLLRWVGGDISGMKVPWLYVGMAFSAFCWHNEDHYTGSANYLHWGETKTWYGIPGADARAFEEAMREEAPELFLHQPDLLFHLVTIMSPERLREKGVRVTTCHQRPGQIVLTFPRAYHAGFNHGFNFAEAVNFASPDWIPQGRSCVRRYRRFGRNPVFSHDELLWILW</sequence>
<evidence type="ECO:0000259" key="9">
    <source>
        <dbReference type="PROSITE" id="PS51184"/>
    </source>
</evidence>
<dbReference type="PANTHER" id="PTHR10694">
    <property type="entry name" value="LYSINE-SPECIFIC DEMETHYLASE"/>
    <property type="match status" value="1"/>
</dbReference>
<dbReference type="Proteomes" id="UP000267251">
    <property type="component" value="Unassembled WGS sequence"/>
</dbReference>